<organism evidence="1 2">
    <name type="scientific">Metamycoplasma gateae</name>
    <dbReference type="NCBI Taxonomy" id="35769"/>
    <lineage>
        <taxon>Bacteria</taxon>
        <taxon>Bacillati</taxon>
        <taxon>Mycoplasmatota</taxon>
        <taxon>Mycoplasmoidales</taxon>
        <taxon>Metamycoplasmataceae</taxon>
        <taxon>Metamycoplasma</taxon>
    </lineage>
</organism>
<evidence type="ECO:0000313" key="1">
    <source>
        <dbReference type="EMBL" id="WVN21151.1"/>
    </source>
</evidence>
<keyword evidence="2" id="KW-1185">Reference proteome</keyword>
<reference evidence="1" key="1">
    <citation type="submission" date="2024-01" db="EMBL/GenBank/DDBJ databases">
        <title>Complete genome sequence of Mycoplasma gateae strain 3700.</title>
        <authorList>
            <person name="Spergser J."/>
        </authorList>
    </citation>
    <scope>NUCLEOTIDE SEQUENCE [LARGE SCALE GENOMIC DNA]</scope>
    <source>
        <strain evidence="1">3700</strain>
    </source>
</reference>
<name>A0ABZ2AG89_9BACT</name>
<proteinExistence type="predicted"/>
<accession>A0ABZ2AG89</accession>
<dbReference type="Proteomes" id="UP001431935">
    <property type="component" value="Chromosome"/>
</dbReference>
<protein>
    <submittedName>
        <fullName evidence="1">Uncharacterized protein</fullName>
    </submittedName>
</protein>
<gene>
    <name evidence="1" type="ORF">V2E26_01915</name>
</gene>
<dbReference type="RefSeq" id="WP_330463184.1">
    <property type="nucleotide sequence ID" value="NZ_CP143578.1"/>
</dbReference>
<sequence length="548" mass="63947">MIVNNKPPVFTEEKLKEILHYTDLENNPAYEAYKSNTVFELHSGAKGVSKSFGQAIITIYRLVNDIRFCSMWTRNQYNHIKKTLRPTFEKAFNFLKTVHNLNYEPFISVYDSGVYWDYDDGGLGRAIYFENFEKIQAFQGITLKNNNFLFGELVLDEPIEDPSDTLKLPHQLEELYKLQESKLPLLIANTVSRLKAPEDFQIKIKFLYNIFTTDHWIVKNYHNEIIKITLANNKLNKLVEEELINKHFIQEIDKSFKSDLGISVTMYSKYFIPKSELSEYQLKQLDSLKKDDYKMWAITVLGFAFEDPKNRPNYFLEPYLFSKNGKILKSIKVIKELDDIPDESILGVFDGFDPGLSDKSAWVRSLLLSDGSVLIWKAVDDLGGKIKRKTNKPRTMINELLINLIEDSNNEIMNKYSRKLVNKQIHSVLLTDNDIIAESINLLLKEKKIKAICGLANRRDTNSQKFGIINRQNWQKWIFKNNLINFSPSSIYLINYLAKQIILPDEDKRNEMINKEFYDLINAFEMSCSILYRTQYAIAKLKTNKEVN</sequence>
<evidence type="ECO:0000313" key="2">
    <source>
        <dbReference type="Proteomes" id="UP001431935"/>
    </source>
</evidence>
<dbReference type="EMBL" id="CP143578">
    <property type="protein sequence ID" value="WVN21151.1"/>
    <property type="molecule type" value="Genomic_DNA"/>
</dbReference>